<feature type="domain" description="Transcription regulator PadR N-terminal" evidence="2">
    <location>
        <begin position="55"/>
        <end position="113"/>
    </location>
</feature>
<keyword evidence="4" id="KW-1185">Reference proteome</keyword>
<dbReference type="EMBL" id="AOID01000049">
    <property type="protein sequence ID" value="ELY64716.1"/>
    <property type="molecule type" value="Genomic_DNA"/>
</dbReference>
<evidence type="ECO:0000313" key="3">
    <source>
        <dbReference type="EMBL" id="ELY64716.1"/>
    </source>
</evidence>
<feature type="region of interest" description="Disordered" evidence="1">
    <location>
        <begin position="1"/>
        <end position="20"/>
    </location>
</feature>
<dbReference type="Proteomes" id="UP000011632">
    <property type="component" value="Unassembled WGS sequence"/>
</dbReference>
<dbReference type="AlphaFoldDB" id="L9XTJ2"/>
<reference evidence="3 4" key="1">
    <citation type="journal article" date="2014" name="PLoS Genet.">
        <title>Phylogenetically driven sequencing of extremely halophilic archaea reveals strategies for static and dynamic osmo-response.</title>
        <authorList>
            <person name="Becker E.A."/>
            <person name="Seitzer P.M."/>
            <person name="Tritt A."/>
            <person name="Larsen D."/>
            <person name="Krusor M."/>
            <person name="Yao A.I."/>
            <person name="Wu D."/>
            <person name="Madern D."/>
            <person name="Eisen J.A."/>
            <person name="Darling A.E."/>
            <person name="Facciotti M.T."/>
        </authorList>
    </citation>
    <scope>NUCLEOTIDE SEQUENCE [LARGE SCALE GENOMIC DNA]</scope>
    <source>
        <strain evidence="3 4">JCM 10478</strain>
    </source>
</reference>
<dbReference type="Gene3D" id="1.10.10.10">
    <property type="entry name" value="Winged helix-like DNA-binding domain superfamily/Winged helix DNA-binding domain"/>
    <property type="match status" value="1"/>
</dbReference>
<accession>L9XTJ2</accession>
<gene>
    <name evidence="3" type="ORF">C489_16665</name>
</gene>
<dbReference type="SUPFAM" id="SSF46785">
    <property type="entry name" value="Winged helix' DNA-binding domain"/>
    <property type="match status" value="1"/>
</dbReference>
<dbReference type="PATRIC" id="fig|1227496.3.peg.3360"/>
<dbReference type="STRING" id="1227496.C489_16665"/>
<sequence length="140" mass="15346">MYDDNSRGLESPDTTDVSTASDQRLVADGGTTWGDLTGFQRDTLAAIARLERDAETSYGLAIKRRLEREYGEVNHGRLYTNLDDLADDGLVEKSALDKRTNEYVLTDSGRALLIQRVERLVDACEIGIATTDGSGMGDRA</sequence>
<evidence type="ECO:0000313" key="4">
    <source>
        <dbReference type="Proteomes" id="UP000011632"/>
    </source>
</evidence>
<dbReference type="InterPro" id="IPR005149">
    <property type="entry name" value="Tscrpt_reg_PadR_N"/>
</dbReference>
<comment type="caution">
    <text evidence="3">The sequence shown here is derived from an EMBL/GenBank/DDBJ whole genome shotgun (WGS) entry which is preliminary data.</text>
</comment>
<evidence type="ECO:0000259" key="2">
    <source>
        <dbReference type="Pfam" id="PF03551"/>
    </source>
</evidence>
<name>L9XTJ2_9EURY</name>
<evidence type="ECO:0000256" key="1">
    <source>
        <dbReference type="SAM" id="MobiDB-lite"/>
    </source>
</evidence>
<dbReference type="OrthoDB" id="190025at2157"/>
<dbReference type="InterPro" id="IPR036388">
    <property type="entry name" value="WH-like_DNA-bd_sf"/>
</dbReference>
<dbReference type="Pfam" id="PF03551">
    <property type="entry name" value="PadR"/>
    <property type="match status" value="1"/>
</dbReference>
<proteinExistence type="predicted"/>
<organism evidence="3 4">
    <name type="scientific">Natrinema versiforme JCM 10478</name>
    <dbReference type="NCBI Taxonomy" id="1227496"/>
    <lineage>
        <taxon>Archaea</taxon>
        <taxon>Methanobacteriati</taxon>
        <taxon>Methanobacteriota</taxon>
        <taxon>Stenosarchaea group</taxon>
        <taxon>Halobacteria</taxon>
        <taxon>Halobacteriales</taxon>
        <taxon>Natrialbaceae</taxon>
        <taxon>Natrinema</taxon>
    </lineage>
</organism>
<dbReference type="InterPro" id="IPR036390">
    <property type="entry name" value="WH_DNA-bd_sf"/>
</dbReference>
<dbReference type="RefSeq" id="WP_006432425.1">
    <property type="nucleotide sequence ID" value="NZ_AOID01000049.1"/>
</dbReference>
<protein>
    <submittedName>
        <fullName evidence="3">Transcriptional regulator PadR family protein</fullName>
    </submittedName>
</protein>